<evidence type="ECO:0000256" key="1">
    <source>
        <dbReference type="SAM" id="SignalP"/>
    </source>
</evidence>
<dbReference type="Proteomes" id="UP001500582">
    <property type="component" value="Unassembled WGS sequence"/>
</dbReference>
<organism evidence="2 3">
    <name type="scientific">Mucilaginibacter gynuensis</name>
    <dbReference type="NCBI Taxonomy" id="1302236"/>
    <lineage>
        <taxon>Bacteria</taxon>
        <taxon>Pseudomonadati</taxon>
        <taxon>Bacteroidota</taxon>
        <taxon>Sphingobacteriia</taxon>
        <taxon>Sphingobacteriales</taxon>
        <taxon>Sphingobacteriaceae</taxon>
        <taxon>Mucilaginibacter</taxon>
    </lineage>
</organism>
<feature type="chain" id="PRO_5046456073" evidence="1">
    <location>
        <begin position="22"/>
        <end position="329"/>
    </location>
</feature>
<keyword evidence="1" id="KW-0732">Signal</keyword>
<gene>
    <name evidence="2" type="ORF">GCM10023149_39320</name>
</gene>
<evidence type="ECO:0000313" key="2">
    <source>
        <dbReference type="EMBL" id="GAA4332830.1"/>
    </source>
</evidence>
<name>A0ABP8H0X0_9SPHI</name>
<accession>A0ABP8H0X0</accession>
<feature type="signal peptide" evidence="1">
    <location>
        <begin position="1"/>
        <end position="21"/>
    </location>
</feature>
<reference evidence="3" key="1">
    <citation type="journal article" date="2019" name="Int. J. Syst. Evol. Microbiol.">
        <title>The Global Catalogue of Microorganisms (GCM) 10K type strain sequencing project: providing services to taxonomists for standard genome sequencing and annotation.</title>
        <authorList>
            <consortium name="The Broad Institute Genomics Platform"/>
            <consortium name="The Broad Institute Genome Sequencing Center for Infectious Disease"/>
            <person name="Wu L."/>
            <person name="Ma J."/>
        </authorList>
    </citation>
    <scope>NUCLEOTIDE SEQUENCE [LARGE SCALE GENOMIC DNA]</scope>
    <source>
        <strain evidence="3">JCM 17705</strain>
    </source>
</reference>
<evidence type="ECO:0000313" key="3">
    <source>
        <dbReference type="Proteomes" id="UP001500582"/>
    </source>
</evidence>
<keyword evidence="3" id="KW-1185">Reference proteome</keyword>
<comment type="caution">
    <text evidence="2">The sequence shown here is derived from an EMBL/GenBank/DDBJ whole genome shotgun (WGS) entry which is preliminary data.</text>
</comment>
<dbReference type="EMBL" id="BAABFT010000012">
    <property type="protein sequence ID" value="GAA4332830.1"/>
    <property type="molecule type" value="Genomic_DNA"/>
</dbReference>
<proteinExistence type="predicted"/>
<sequence length="329" mass="36410">MRLRLFAPLLLAVLLHCNLFAQTITYNLPDGFKNTVNTAEYKTIVDTAITEIAKRYKIDNVKNGTITLASGQGMQVFNLDNLILKCSKEADHSKWPAIIKAHFNAIFSSIEAQKGIDAFNYDKIKPYLSVRIYNDATIAQRGGTETLVARTDLAGTKSLLMLDLPDAFTPVSKKQFEAWQKHTDDVFTDALANVANKQMASASPTIDIDGAKIEFTFLENEDYAASYALNLAINKPALVGEWGSVVAIPNKGLISICKISKAKPVDFVKFIQRMLPLINKSYSESTAPVSNQFFWYYQGKFTVVPVTVDDKNNVHVATPPGLSALMTEK</sequence>
<protein>
    <submittedName>
        <fullName evidence="2">Uncharacterized protein</fullName>
    </submittedName>
</protein>
<dbReference type="RefSeq" id="WP_345212876.1">
    <property type="nucleotide sequence ID" value="NZ_BAABFT010000012.1"/>
</dbReference>